<evidence type="ECO:0000313" key="6">
    <source>
        <dbReference type="EMBL" id="RNF04430.1"/>
    </source>
</evidence>
<keyword evidence="4 5" id="KW-0472">Membrane</keyword>
<accession>A0A3R7NLK2</accession>
<keyword evidence="7" id="KW-1185">Reference proteome</keyword>
<proteinExistence type="predicted"/>
<feature type="transmembrane region" description="Helical" evidence="5">
    <location>
        <begin position="445"/>
        <end position="467"/>
    </location>
</feature>
<evidence type="ECO:0000256" key="5">
    <source>
        <dbReference type="SAM" id="Phobius"/>
    </source>
</evidence>
<organism evidence="6 7">
    <name type="scientific">Trypanosoma conorhini</name>
    <dbReference type="NCBI Taxonomy" id="83891"/>
    <lineage>
        <taxon>Eukaryota</taxon>
        <taxon>Discoba</taxon>
        <taxon>Euglenozoa</taxon>
        <taxon>Kinetoplastea</taxon>
        <taxon>Metakinetoplastina</taxon>
        <taxon>Trypanosomatida</taxon>
        <taxon>Trypanosomatidae</taxon>
        <taxon>Trypanosoma</taxon>
    </lineage>
</organism>
<feature type="transmembrane region" description="Helical" evidence="5">
    <location>
        <begin position="307"/>
        <end position="329"/>
    </location>
</feature>
<keyword evidence="3 5" id="KW-1133">Transmembrane helix</keyword>
<gene>
    <name evidence="6" type="ORF">Tco025E_08084</name>
</gene>
<comment type="subcellular location">
    <subcellularLocation>
        <location evidence="1">Membrane</location>
        <topology evidence="1">Multi-pass membrane protein</topology>
    </subcellularLocation>
</comment>
<dbReference type="GeneID" id="40321695"/>
<evidence type="ECO:0000256" key="1">
    <source>
        <dbReference type="ARBA" id="ARBA00004141"/>
    </source>
</evidence>
<feature type="transmembrane region" description="Helical" evidence="5">
    <location>
        <begin position="190"/>
        <end position="216"/>
    </location>
</feature>
<name>A0A3R7NLK2_9TRYP</name>
<dbReference type="Proteomes" id="UP000284403">
    <property type="component" value="Unassembled WGS sequence"/>
</dbReference>
<dbReference type="OrthoDB" id="73273at2759"/>
<feature type="transmembrane region" description="Helical" evidence="5">
    <location>
        <begin position="349"/>
        <end position="370"/>
    </location>
</feature>
<evidence type="ECO:0000256" key="2">
    <source>
        <dbReference type="ARBA" id="ARBA00022692"/>
    </source>
</evidence>
<sequence>MDAGSGPMSWWLVLLALIVAVGTVALVAYLVIVFEAEEEKNEGWWLRILVVLSFSWACFNILVLPYDVANVRGSVYGPGGEINVTTMWIAILVPMSLLAFVVCPFAMVYRETMEPDQTSVWRPIKFAAMVTAALVGVFLLLIFLLWATVGYTSIAYAQYDVVAPSAKSFEEVVLFSDTSYAATLRFKVSLFVYFVALTCTIGWMLFFLFGGVGLVAMPVDCFMRFRDRPRPITAAEYALRRAEIAQESQRLMCDGNKLEQDESAGHSGRRHRRKVFAFRQRVAELEAYHDKVETSYREKGGEVVRGYLFLFLGLVFASISILWILQVIIHNLTHLYPLLSNMFIRMDRTFMLFGVLAYGCFSFYLLSCVVKGCVKLGGNLLLFQIYPMELGGTLMNAFLFNAMLVMITSTAVVQFCTVSFAEYAVNTNVGAMFTVYVANLQGIKYILTYLQYPLLVIAGVSLVWLLLCPKRRVDDE</sequence>
<feature type="transmembrane region" description="Helical" evidence="5">
    <location>
        <begin position="44"/>
        <end position="66"/>
    </location>
</feature>
<evidence type="ECO:0000256" key="4">
    <source>
        <dbReference type="ARBA" id="ARBA00023136"/>
    </source>
</evidence>
<dbReference type="Pfam" id="PF04791">
    <property type="entry name" value="LMBR1"/>
    <property type="match status" value="1"/>
</dbReference>
<feature type="transmembrane region" description="Helical" evidence="5">
    <location>
        <begin position="398"/>
        <end position="425"/>
    </location>
</feature>
<evidence type="ECO:0000313" key="7">
    <source>
        <dbReference type="Proteomes" id="UP000284403"/>
    </source>
</evidence>
<feature type="transmembrane region" description="Helical" evidence="5">
    <location>
        <begin position="12"/>
        <end position="32"/>
    </location>
</feature>
<dbReference type="GO" id="GO:0016020">
    <property type="term" value="C:membrane"/>
    <property type="evidence" value="ECO:0007669"/>
    <property type="project" value="UniProtKB-SubCell"/>
</dbReference>
<dbReference type="InterPro" id="IPR006876">
    <property type="entry name" value="LMBR1-like_membr_prot"/>
</dbReference>
<dbReference type="EMBL" id="MKKU01000678">
    <property type="protein sequence ID" value="RNF04430.1"/>
    <property type="molecule type" value="Genomic_DNA"/>
</dbReference>
<dbReference type="AlphaFoldDB" id="A0A3R7NLK2"/>
<protein>
    <submittedName>
        <fullName evidence="6">LMBR1-like conserved region-containing protein</fullName>
    </submittedName>
</protein>
<comment type="caution">
    <text evidence="6">The sequence shown here is derived from an EMBL/GenBank/DDBJ whole genome shotgun (WGS) entry which is preliminary data.</text>
</comment>
<dbReference type="RefSeq" id="XP_029225048.1">
    <property type="nucleotide sequence ID" value="XM_029374941.1"/>
</dbReference>
<dbReference type="PANTHER" id="PTHR31652">
    <property type="entry name" value="LIMR FAMILY PROTEIN DDB_G0283707-RELATED"/>
    <property type="match status" value="1"/>
</dbReference>
<feature type="transmembrane region" description="Helical" evidence="5">
    <location>
        <begin position="86"/>
        <end position="106"/>
    </location>
</feature>
<dbReference type="PANTHER" id="PTHR31652:SF0">
    <property type="entry name" value="LIMR FAMILY PROTEIN DDB_G0283707-RELATED"/>
    <property type="match status" value="1"/>
</dbReference>
<reference evidence="6 7" key="1">
    <citation type="journal article" date="2018" name="BMC Genomics">
        <title>Genomic comparison of Trypanosoma conorhini and Trypanosoma rangeli to Trypanosoma cruzi strains of high and low virulence.</title>
        <authorList>
            <person name="Bradwell K.R."/>
            <person name="Koparde V.N."/>
            <person name="Matveyev A.V."/>
            <person name="Serrano M.G."/>
            <person name="Alves J.M."/>
            <person name="Parikh H."/>
            <person name="Huang B."/>
            <person name="Lee V."/>
            <person name="Espinosa-Alvarez O."/>
            <person name="Ortiz P.A."/>
            <person name="Costa-Martins A.G."/>
            <person name="Teixeira M.M."/>
            <person name="Buck G.A."/>
        </authorList>
    </citation>
    <scope>NUCLEOTIDE SEQUENCE [LARGE SCALE GENOMIC DNA]</scope>
    <source>
        <strain evidence="6 7">025E</strain>
    </source>
</reference>
<feature type="transmembrane region" description="Helical" evidence="5">
    <location>
        <begin position="126"/>
        <end position="149"/>
    </location>
</feature>
<evidence type="ECO:0000256" key="3">
    <source>
        <dbReference type="ARBA" id="ARBA00022989"/>
    </source>
</evidence>
<keyword evidence="2 5" id="KW-0812">Transmembrane</keyword>